<evidence type="ECO:0000313" key="1">
    <source>
        <dbReference type="EMBL" id="OHA09365.1"/>
    </source>
</evidence>
<sequence>MALSKTRASVDIVLPFPYQKCRDGNGIHARAMRRYHEKEAGRMGKERKDANVLKSGMTMRQEAFTRWCSWGKHHAALKKFRQVRRRDALGKERSEYDKACWDCVQAYNQRGRFRGGKPLALPLAAIPLTGAFEVQPEAAAAWEADTIRPEQIESIAVSIQLVGRDPAIVHTRCGHLLTFLDQQHPLVLRFWCARCVHEVSLAVSLAIALFQALQEGARSDRS</sequence>
<dbReference type="AlphaFoldDB" id="A0A1G2LCJ8"/>
<evidence type="ECO:0000313" key="2">
    <source>
        <dbReference type="Proteomes" id="UP000176705"/>
    </source>
</evidence>
<gene>
    <name evidence="1" type="ORF">A3B37_02265</name>
</gene>
<accession>A0A1G2LCJ8</accession>
<organism evidence="1 2">
    <name type="scientific">Candidatus Sungbacteria bacterium RIFCSPLOWO2_01_FULL_59_16</name>
    <dbReference type="NCBI Taxonomy" id="1802280"/>
    <lineage>
        <taxon>Bacteria</taxon>
        <taxon>Candidatus Sungiibacteriota</taxon>
    </lineage>
</organism>
<proteinExistence type="predicted"/>
<reference evidence="1 2" key="1">
    <citation type="journal article" date="2016" name="Nat. Commun.">
        <title>Thousands of microbial genomes shed light on interconnected biogeochemical processes in an aquifer system.</title>
        <authorList>
            <person name="Anantharaman K."/>
            <person name="Brown C.T."/>
            <person name="Hug L.A."/>
            <person name="Sharon I."/>
            <person name="Castelle C.J."/>
            <person name="Probst A.J."/>
            <person name="Thomas B.C."/>
            <person name="Singh A."/>
            <person name="Wilkins M.J."/>
            <person name="Karaoz U."/>
            <person name="Brodie E.L."/>
            <person name="Williams K.H."/>
            <person name="Hubbard S.S."/>
            <person name="Banfield J.F."/>
        </authorList>
    </citation>
    <scope>NUCLEOTIDE SEQUENCE [LARGE SCALE GENOMIC DNA]</scope>
</reference>
<protein>
    <submittedName>
        <fullName evidence="1">Uncharacterized protein</fullName>
    </submittedName>
</protein>
<dbReference type="EMBL" id="MHQS01000003">
    <property type="protein sequence ID" value="OHA09365.1"/>
    <property type="molecule type" value="Genomic_DNA"/>
</dbReference>
<comment type="caution">
    <text evidence="1">The sequence shown here is derived from an EMBL/GenBank/DDBJ whole genome shotgun (WGS) entry which is preliminary data.</text>
</comment>
<dbReference type="Proteomes" id="UP000176705">
    <property type="component" value="Unassembled WGS sequence"/>
</dbReference>
<name>A0A1G2LCJ8_9BACT</name>